<name>A0AAV6X8M3_9LAMI</name>
<evidence type="ECO:0000256" key="4">
    <source>
        <dbReference type="ARBA" id="ARBA00022617"/>
    </source>
</evidence>
<evidence type="ECO:0000256" key="1">
    <source>
        <dbReference type="ARBA" id="ARBA00001971"/>
    </source>
</evidence>
<evidence type="ECO:0000256" key="2">
    <source>
        <dbReference type="ARBA" id="ARBA00004167"/>
    </source>
</evidence>
<keyword evidence="8" id="KW-0503">Monooxygenase</keyword>
<dbReference type="Proteomes" id="UP000826271">
    <property type="component" value="Unassembled WGS sequence"/>
</dbReference>
<dbReference type="GO" id="GO:0020037">
    <property type="term" value="F:heme binding"/>
    <property type="evidence" value="ECO:0007669"/>
    <property type="project" value="InterPro"/>
</dbReference>
<dbReference type="GO" id="GO:0004497">
    <property type="term" value="F:monooxygenase activity"/>
    <property type="evidence" value="ECO:0007669"/>
    <property type="project" value="UniProtKB-KW"/>
</dbReference>
<dbReference type="InterPro" id="IPR001128">
    <property type="entry name" value="Cyt_P450"/>
</dbReference>
<keyword evidence="10" id="KW-1185">Reference proteome</keyword>
<keyword evidence="5" id="KW-0479">Metal-binding</keyword>
<evidence type="ECO:0000256" key="5">
    <source>
        <dbReference type="ARBA" id="ARBA00022723"/>
    </source>
</evidence>
<comment type="subcellular location">
    <subcellularLocation>
        <location evidence="2">Membrane</location>
        <topology evidence="2">Single-pass membrane protein</topology>
    </subcellularLocation>
</comment>
<dbReference type="GO" id="GO:0016020">
    <property type="term" value="C:membrane"/>
    <property type="evidence" value="ECO:0007669"/>
    <property type="project" value="UniProtKB-SubCell"/>
</dbReference>
<dbReference type="Gene3D" id="1.10.630.10">
    <property type="entry name" value="Cytochrome P450"/>
    <property type="match status" value="1"/>
</dbReference>
<keyword evidence="6" id="KW-0560">Oxidoreductase</keyword>
<dbReference type="SUPFAM" id="SSF48264">
    <property type="entry name" value="Cytochrome P450"/>
    <property type="match status" value="1"/>
</dbReference>
<dbReference type="InterPro" id="IPR002401">
    <property type="entry name" value="Cyt_P450_E_grp-I"/>
</dbReference>
<dbReference type="AlphaFoldDB" id="A0AAV6X8M3"/>
<reference evidence="9" key="1">
    <citation type="submission" date="2019-10" db="EMBL/GenBank/DDBJ databases">
        <authorList>
            <person name="Zhang R."/>
            <person name="Pan Y."/>
            <person name="Wang J."/>
            <person name="Ma R."/>
            <person name="Yu S."/>
        </authorList>
    </citation>
    <scope>NUCLEOTIDE SEQUENCE</scope>
    <source>
        <strain evidence="9">LA-IB0</strain>
        <tissue evidence="9">Leaf</tissue>
    </source>
</reference>
<dbReference type="PANTHER" id="PTHR47955">
    <property type="entry name" value="CYTOCHROME P450 FAMILY 71 PROTEIN"/>
    <property type="match status" value="1"/>
</dbReference>
<evidence type="ECO:0000256" key="8">
    <source>
        <dbReference type="ARBA" id="ARBA00023033"/>
    </source>
</evidence>
<evidence type="ECO:0008006" key="11">
    <source>
        <dbReference type="Google" id="ProtNLM"/>
    </source>
</evidence>
<evidence type="ECO:0000313" key="9">
    <source>
        <dbReference type="EMBL" id="KAG8378729.1"/>
    </source>
</evidence>
<comment type="similarity">
    <text evidence="3">Belongs to the cytochrome P450 family.</text>
</comment>
<evidence type="ECO:0000256" key="3">
    <source>
        <dbReference type="ARBA" id="ARBA00010617"/>
    </source>
</evidence>
<protein>
    <recommendedName>
        <fullName evidence="11">Cytochrome P450</fullName>
    </recommendedName>
</protein>
<sequence>MNTRKLPPGPKKLPIIGNLHQLGKLPHRSLKTLSNTYGNLMFLQLGSIPTLVVSSPDMAREIFKAHDLIFSGRPPLYAAKKLTFDSSLTFTPYGEYWREVRKIVVLELMMAKRVQTFGTIRVQEVELMIDHIMADHVRSPINLSALTFSLSNNVISRVAFGFTSANRHGKSGGEFQELLNEIQHLVAEFNIADYFPRMAWLNKFNGFDQRLDKIFRNLDEFLDKVIKEHVDAKRPEQDHEDIIDVLLRIRKDPNQRVTLNSEQLKGVLIYKIGALIWMLKYSVPLN</sequence>
<accession>A0AAV6X8M3</accession>
<dbReference type="Pfam" id="PF00067">
    <property type="entry name" value="p450"/>
    <property type="match status" value="1"/>
</dbReference>
<proteinExistence type="inferred from homology"/>
<dbReference type="GO" id="GO:0016705">
    <property type="term" value="F:oxidoreductase activity, acting on paired donors, with incorporation or reduction of molecular oxygen"/>
    <property type="evidence" value="ECO:0007669"/>
    <property type="project" value="InterPro"/>
</dbReference>
<dbReference type="EMBL" id="WHWC01000007">
    <property type="protein sequence ID" value="KAG8378729.1"/>
    <property type="molecule type" value="Genomic_DNA"/>
</dbReference>
<dbReference type="GO" id="GO:0005506">
    <property type="term" value="F:iron ion binding"/>
    <property type="evidence" value="ECO:0007669"/>
    <property type="project" value="InterPro"/>
</dbReference>
<keyword evidence="7" id="KW-0408">Iron</keyword>
<dbReference type="InterPro" id="IPR036396">
    <property type="entry name" value="Cyt_P450_sf"/>
</dbReference>
<keyword evidence="4" id="KW-0349">Heme</keyword>
<gene>
    <name evidence="9" type="ORF">BUALT_Bualt07G0015500</name>
</gene>
<evidence type="ECO:0000256" key="7">
    <source>
        <dbReference type="ARBA" id="ARBA00023004"/>
    </source>
</evidence>
<dbReference type="PANTHER" id="PTHR47955:SF19">
    <property type="entry name" value="CYTOCHROME P450 71A9-LIKE ISOFORM X1"/>
    <property type="match status" value="1"/>
</dbReference>
<evidence type="ECO:0000313" key="10">
    <source>
        <dbReference type="Proteomes" id="UP000826271"/>
    </source>
</evidence>
<comment type="caution">
    <text evidence="9">The sequence shown here is derived from an EMBL/GenBank/DDBJ whole genome shotgun (WGS) entry which is preliminary data.</text>
</comment>
<dbReference type="PRINTS" id="PR00463">
    <property type="entry name" value="EP450I"/>
</dbReference>
<evidence type="ECO:0000256" key="6">
    <source>
        <dbReference type="ARBA" id="ARBA00023002"/>
    </source>
</evidence>
<comment type="cofactor">
    <cofactor evidence="1">
        <name>heme</name>
        <dbReference type="ChEBI" id="CHEBI:30413"/>
    </cofactor>
</comment>
<organism evidence="9 10">
    <name type="scientific">Buddleja alternifolia</name>
    <dbReference type="NCBI Taxonomy" id="168488"/>
    <lineage>
        <taxon>Eukaryota</taxon>
        <taxon>Viridiplantae</taxon>
        <taxon>Streptophyta</taxon>
        <taxon>Embryophyta</taxon>
        <taxon>Tracheophyta</taxon>
        <taxon>Spermatophyta</taxon>
        <taxon>Magnoliopsida</taxon>
        <taxon>eudicotyledons</taxon>
        <taxon>Gunneridae</taxon>
        <taxon>Pentapetalae</taxon>
        <taxon>asterids</taxon>
        <taxon>lamiids</taxon>
        <taxon>Lamiales</taxon>
        <taxon>Scrophulariaceae</taxon>
        <taxon>Buddlejeae</taxon>
        <taxon>Buddleja</taxon>
    </lineage>
</organism>